<organism evidence="3 4">
    <name type="scientific">Dysgonomonas hofstadii</name>
    <dbReference type="NCBI Taxonomy" id="637886"/>
    <lineage>
        <taxon>Bacteria</taxon>
        <taxon>Pseudomonadati</taxon>
        <taxon>Bacteroidota</taxon>
        <taxon>Bacteroidia</taxon>
        <taxon>Bacteroidales</taxon>
        <taxon>Dysgonomonadaceae</taxon>
        <taxon>Dysgonomonas</taxon>
    </lineage>
</organism>
<dbReference type="RefSeq" id="WP_246348031.1">
    <property type="nucleotide sequence ID" value="NZ_JACIEP010000005.1"/>
</dbReference>
<gene>
    <name evidence="3" type="ORF">GGR21_001692</name>
</gene>
<evidence type="ECO:0000313" key="4">
    <source>
        <dbReference type="Proteomes" id="UP000555103"/>
    </source>
</evidence>
<dbReference type="EMBL" id="JACIEP010000005">
    <property type="protein sequence ID" value="MBB4035797.1"/>
    <property type="molecule type" value="Genomic_DNA"/>
</dbReference>
<proteinExistence type="predicted"/>
<dbReference type="SUPFAM" id="SSF56300">
    <property type="entry name" value="Metallo-dependent phosphatases"/>
    <property type="match status" value="1"/>
</dbReference>
<evidence type="ECO:0000313" key="3">
    <source>
        <dbReference type="EMBL" id="MBB4035797.1"/>
    </source>
</evidence>
<dbReference type="Gene3D" id="3.60.21.10">
    <property type="match status" value="1"/>
</dbReference>
<reference evidence="3 4" key="1">
    <citation type="submission" date="2020-08" db="EMBL/GenBank/DDBJ databases">
        <title>Genomic Encyclopedia of Type Strains, Phase IV (KMG-IV): sequencing the most valuable type-strain genomes for metagenomic binning, comparative biology and taxonomic classification.</title>
        <authorList>
            <person name="Goeker M."/>
        </authorList>
    </citation>
    <scope>NUCLEOTIDE SEQUENCE [LARGE SCALE GENOMIC DNA]</scope>
    <source>
        <strain evidence="3 4">DSM 104969</strain>
    </source>
</reference>
<keyword evidence="1" id="KW-0812">Transmembrane</keyword>
<dbReference type="InterPro" id="IPR004843">
    <property type="entry name" value="Calcineurin-like_PHP"/>
</dbReference>
<name>A0A840CID9_9BACT</name>
<dbReference type="InterPro" id="IPR051158">
    <property type="entry name" value="Metallophosphoesterase_sf"/>
</dbReference>
<feature type="domain" description="Calcineurin-like phosphoesterase" evidence="2">
    <location>
        <begin position="54"/>
        <end position="215"/>
    </location>
</feature>
<keyword evidence="4" id="KW-1185">Reference proteome</keyword>
<feature type="transmembrane region" description="Helical" evidence="1">
    <location>
        <begin position="9"/>
        <end position="29"/>
    </location>
</feature>
<keyword evidence="1" id="KW-1133">Transmembrane helix</keyword>
<protein>
    <recommendedName>
        <fullName evidence="2">Calcineurin-like phosphoesterase domain-containing protein</fullName>
    </recommendedName>
</protein>
<dbReference type="GO" id="GO:0016787">
    <property type="term" value="F:hydrolase activity"/>
    <property type="evidence" value="ECO:0007669"/>
    <property type="project" value="InterPro"/>
</dbReference>
<dbReference type="Pfam" id="PF00149">
    <property type="entry name" value="Metallophos"/>
    <property type="match status" value="1"/>
</dbReference>
<sequence>MSGKKKKYFVIFILSAILLPCICLVYGYYEARNIVLREMVFSDPDIPESFVGKKIVFISDIHCCKTFTEKDVARLVERINERNADIVIIGGDHTRKDTTYYNPFFREISKLKSKHGVFTVLGNHDHWENAGFIQQGLTDCGFNVCDNRSYWIKEGNDSIKIGGVGDYWEDDQLLNNTIDDVKSSDFCILLSHNPDYIEELETDKVDLMLSGHTHGGQITFFGLWAPVMPSTGHPEFPQTGQKYRYGSKEKDGVKLYVTSGIGMGGFRSVFLLRPR</sequence>
<dbReference type="CDD" id="cd07385">
    <property type="entry name" value="MPP_YkuE_C"/>
    <property type="match status" value="1"/>
</dbReference>
<comment type="caution">
    <text evidence="3">The sequence shown here is derived from an EMBL/GenBank/DDBJ whole genome shotgun (WGS) entry which is preliminary data.</text>
</comment>
<dbReference type="InterPro" id="IPR029052">
    <property type="entry name" value="Metallo-depent_PP-like"/>
</dbReference>
<dbReference type="PANTHER" id="PTHR31302">
    <property type="entry name" value="TRANSMEMBRANE PROTEIN WITH METALLOPHOSPHOESTERASE DOMAIN-RELATED"/>
    <property type="match status" value="1"/>
</dbReference>
<dbReference type="PANTHER" id="PTHR31302:SF0">
    <property type="entry name" value="TRANSMEMBRANE PROTEIN WITH METALLOPHOSPHOESTERASE DOMAIN"/>
    <property type="match status" value="1"/>
</dbReference>
<keyword evidence="1" id="KW-0472">Membrane</keyword>
<accession>A0A840CID9</accession>
<evidence type="ECO:0000259" key="2">
    <source>
        <dbReference type="Pfam" id="PF00149"/>
    </source>
</evidence>
<dbReference type="AlphaFoldDB" id="A0A840CID9"/>
<dbReference type="Proteomes" id="UP000555103">
    <property type="component" value="Unassembled WGS sequence"/>
</dbReference>
<evidence type="ECO:0000256" key="1">
    <source>
        <dbReference type="SAM" id="Phobius"/>
    </source>
</evidence>